<comment type="caution">
    <text evidence="2">The sequence shown here is derived from an EMBL/GenBank/DDBJ whole genome shotgun (WGS) entry which is preliminary data.</text>
</comment>
<dbReference type="Proteomes" id="UP000557872">
    <property type="component" value="Unassembled WGS sequence"/>
</dbReference>
<organism evidence="2 3">
    <name type="scientific">Oceaniferula marina</name>
    <dbReference type="NCBI Taxonomy" id="2748318"/>
    <lineage>
        <taxon>Bacteria</taxon>
        <taxon>Pseudomonadati</taxon>
        <taxon>Verrucomicrobiota</taxon>
        <taxon>Verrucomicrobiia</taxon>
        <taxon>Verrucomicrobiales</taxon>
        <taxon>Verrucomicrobiaceae</taxon>
        <taxon>Oceaniferula</taxon>
    </lineage>
</organism>
<protein>
    <submittedName>
        <fullName evidence="2">Uncharacterized protein</fullName>
    </submittedName>
</protein>
<gene>
    <name evidence="2" type="ORF">HW115_14625</name>
</gene>
<feature type="transmembrane region" description="Helical" evidence="1">
    <location>
        <begin position="25"/>
        <end position="49"/>
    </location>
</feature>
<sequence>MHTTTLTQGVERHQPSVHHTIRPTFTIACWLLALFGFIQLLSVGTALAVRNGAAPSQQVQAIAQVAKASEPATAEIHPRSVEQILQDLGSSSSYAAAAGMADHAPVRVQPKAEVMVAAVPALVTRPRHFAVAIANPRVERLVQEARNLHLEGDMMRAMLKLDEAERMDAEECAVLYEKGLLFEDMSLYTKAADQYQQIQQMGLVKAGPYFNLAARKLTEGMDTAVARRHTIAIGPMKVNKGSGFNAGQQADVAVTLLGRPDLEIQSDDVEVQVHFYDRVNGGEIKKAASNAQITPTWADTSVDWQDIGNEETLRVSYRIPELDLAEQHLLGRREFYGFIVELLYKGEVVDQQAYPRNLHSIHAATNMVPAYQDQGMPWLPEEGGSLLPSKEGMYGAPDALPSH</sequence>
<accession>A0A851GP02</accession>
<evidence type="ECO:0000256" key="1">
    <source>
        <dbReference type="SAM" id="Phobius"/>
    </source>
</evidence>
<keyword evidence="1" id="KW-0472">Membrane</keyword>
<keyword evidence="3" id="KW-1185">Reference proteome</keyword>
<keyword evidence="1" id="KW-0812">Transmembrane</keyword>
<evidence type="ECO:0000313" key="3">
    <source>
        <dbReference type="Proteomes" id="UP000557872"/>
    </source>
</evidence>
<dbReference type="EMBL" id="JACBAZ010000006">
    <property type="protein sequence ID" value="NWK56855.1"/>
    <property type="molecule type" value="Genomic_DNA"/>
</dbReference>
<keyword evidence="1" id="KW-1133">Transmembrane helix</keyword>
<dbReference type="AlphaFoldDB" id="A0A851GP02"/>
<proteinExistence type="predicted"/>
<evidence type="ECO:0000313" key="2">
    <source>
        <dbReference type="EMBL" id="NWK56855.1"/>
    </source>
</evidence>
<reference evidence="2 3" key="1">
    <citation type="submission" date="2020-07" db="EMBL/GenBank/DDBJ databases">
        <title>Roseicoccus Jingziensis gen. nov., sp. nov., isolated from coastal seawater.</title>
        <authorList>
            <person name="Feng X."/>
        </authorList>
    </citation>
    <scope>NUCLEOTIDE SEQUENCE [LARGE SCALE GENOMIC DNA]</scope>
    <source>
        <strain evidence="2 3">N1E253</strain>
    </source>
</reference>
<dbReference type="RefSeq" id="WP_178933686.1">
    <property type="nucleotide sequence ID" value="NZ_JACBAZ010000006.1"/>
</dbReference>
<name>A0A851GP02_9BACT</name>